<keyword evidence="3" id="KW-0680">Restriction system</keyword>
<dbReference type="SUPFAM" id="SSF53335">
    <property type="entry name" value="S-adenosyl-L-methionine-dependent methyltransferases"/>
    <property type="match status" value="1"/>
</dbReference>
<dbReference type="SMART" id="SM00487">
    <property type="entry name" value="DEXDc"/>
    <property type="match status" value="1"/>
</dbReference>
<dbReference type="GO" id="GO:0032259">
    <property type="term" value="P:methylation"/>
    <property type="evidence" value="ECO:0007669"/>
    <property type="project" value="UniProtKB-KW"/>
</dbReference>
<feature type="domain" description="Helicase ATP-binding" evidence="4">
    <location>
        <begin position="38"/>
        <end position="192"/>
    </location>
</feature>
<proteinExistence type="predicted"/>
<evidence type="ECO:0000313" key="5">
    <source>
        <dbReference type="EMBL" id="MBC5685581.1"/>
    </source>
</evidence>
<dbReference type="EMBL" id="JACOPG010000001">
    <property type="protein sequence ID" value="MBC5685581.1"/>
    <property type="molecule type" value="Genomic_DNA"/>
</dbReference>
<dbReference type="InterPro" id="IPR050496">
    <property type="entry name" value="SNF2_RAD54_helicase_repair"/>
</dbReference>
<dbReference type="GO" id="GO:0008168">
    <property type="term" value="F:methyltransferase activity"/>
    <property type="evidence" value="ECO:0007669"/>
    <property type="project" value="UniProtKB-KW"/>
</dbReference>
<evidence type="ECO:0000256" key="1">
    <source>
        <dbReference type="ARBA" id="ARBA00022603"/>
    </source>
</evidence>
<dbReference type="PRINTS" id="PR00508">
    <property type="entry name" value="S21N4MTFRASE"/>
</dbReference>
<dbReference type="RefSeq" id="WP_186853835.1">
    <property type="nucleotide sequence ID" value="NZ_JACOPG010000001.1"/>
</dbReference>
<dbReference type="PANTHER" id="PTHR45629">
    <property type="entry name" value="SNF2/RAD54 FAMILY MEMBER"/>
    <property type="match status" value="1"/>
</dbReference>
<dbReference type="PANTHER" id="PTHR45629:SF7">
    <property type="entry name" value="DNA EXCISION REPAIR PROTEIN ERCC-6-RELATED"/>
    <property type="match status" value="1"/>
</dbReference>
<organism evidence="5 6">
    <name type="scientific">Roseburia lenta</name>
    <dbReference type="NCBI Taxonomy" id="2763061"/>
    <lineage>
        <taxon>Bacteria</taxon>
        <taxon>Bacillati</taxon>
        <taxon>Bacillota</taxon>
        <taxon>Clostridia</taxon>
        <taxon>Lachnospirales</taxon>
        <taxon>Lachnospiraceae</taxon>
        <taxon>Roseburia</taxon>
    </lineage>
</organism>
<dbReference type="Gene3D" id="3.40.50.10810">
    <property type="entry name" value="Tandem AAA-ATPase domain"/>
    <property type="match status" value="1"/>
</dbReference>
<dbReference type="PROSITE" id="PS51192">
    <property type="entry name" value="HELICASE_ATP_BIND_1"/>
    <property type="match status" value="1"/>
</dbReference>
<dbReference type="Gene3D" id="3.40.50.300">
    <property type="entry name" value="P-loop containing nucleotide triphosphate hydrolases"/>
    <property type="match status" value="1"/>
</dbReference>
<comment type="caution">
    <text evidence="5">The sequence shown here is derived from an EMBL/GenBank/DDBJ whole genome shotgun (WGS) entry which is preliminary data.</text>
</comment>
<accession>A0ABR7GFI1</accession>
<sequence length="845" mass="97579">MTYQEFLETKIELAQDSGFVVAPEKINQVLKPHQRDAVAWALKGGRRALFESFGLGKTVQELEFCHLAAEHEKGRALIVLPLGVKQEFTRDAVEILGYERPTYCRKMDEVKACDSQIVLTNYERVRDGDIDPSYFVATSLDEASVLRSFGSKTYQTFLDKFKNVPYKLVATATPSPNKYKELIHYAGYLEVMDTGQALTRFFQRDSTKANHLTLYPNMEDEFWLWISSWALFITKPSDLNPEYSDEGYDLPPLEVRWHEIPIHYGDAMEKDGQMQLFQEAAEGLKEAAQVKRESIDKRVEKMKEIVDASPEDNFLLWHDLEAERHAIKKALTEVVDIYGSMDYDLREKRVIDFFEGKMRLFATKKSLSGSGCNFQRHCHREIFLGIDYEFNDFIQAVHRCYRFLQQDTVVIDVIYMENEKAIKDALMEKWKNHNHMVDKMIAIVKKYGLNAANKAERLERKMGVEGTRKERTVQGAHYTAVYGDCVEETRAMEDNSVDLIHTSIPFGNHYEYSANYNDFGHNQNTDRFFEQMDYLTPELLRVLKPGRVAAIHVKDRVLFGNATGTGMPTIEPFHAVCIEHYMKHGFQYFGMITVVTDVVRENNQTYRLGWSEQCKDGSKMGVGCPEYILLFRKLPTDRSTAYADTPVKKSKEDYTRAQWQIDAHAYWRSSGDCLISKEDLQNASVDTLQAVYREYSRDTVYNYDEHVALAKKLDTEDRLPATFMVVAPGSWNQLEVWDDINRMRTLNTTQSRRRAQMHVCPLQLDIVERIVNRYSNEGDVVYDPFGGLMTVPMMAVKMHRYGKGCELNPDYFRDGVGYLEAAESEVDMPTLFDLFPEVMPEVADD</sequence>
<protein>
    <submittedName>
        <fullName evidence="5">DNA methylase N-4</fullName>
    </submittedName>
</protein>
<dbReference type="InterPro" id="IPR038718">
    <property type="entry name" value="SNF2-like_sf"/>
</dbReference>
<dbReference type="SUPFAM" id="SSF52540">
    <property type="entry name" value="P-loop containing nucleoside triphosphate hydrolases"/>
    <property type="match status" value="2"/>
</dbReference>
<name>A0ABR7GFI1_9FIRM</name>
<dbReference type="Proteomes" id="UP000643810">
    <property type="component" value="Unassembled WGS sequence"/>
</dbReference>
<dbReference type="InterPro" id="IPR014001">
    <property type="entry name" value="Helicase_ATP-bd"/>
</dbReference>
<keyword evidence="1 5" id="KW-0489">Methyltransferase</keyword>
<evidence type="ECO:0000256" key="3">
    <source>
        <dbReference type="ARBA" id="ARBA00022747"/>
    </source>
</evidence>
<gene>
    <name evidence="5" type="ORF">H8R94_02945</name>
</gene>
<reference evidence="5 6" key="1">
    <citation type="submission" date="2020-08" db="EMBL/GenBank/DDBJ databases">
        <title>Genome public.</title>
        <authorList>
            <person name="Liu C."/>
            <person name="Sun Q."/>
        </authorList>
    </citation>
    <scope>NUCLEOTIDE SEQUENCE [LARGE SCALE GENOMIC DNA]</scope>
    <source>
        <strain evidence="5 6">NSJ-9</strain>
    </source>
</reference>
<dbReference type="InterPro" id="IPR001091">
    <property type="entry name" value="RM_Methyltransferase"/>
</dbReference>
<keyword evidence="6" id="KW-1185">Reference proteome</keyword>
<dbReference type="InterPro" id="IPR002941">
    <property type="entry name" value="DNA_methylase_N4/N6"/>
</dbReference>
<dbReference type="InterPro" id="IPR029063">
    <property type="entry name" value="SAM-dependent_MTases_sf"/>
</dbReference>
<evidence type="ECO:0000259" key="4">
    <source>
        <dbReference type="PROSITE" id="PS51192"/>
    </source>
</evidence>
<dbReference type="Pfam" id="PF00176">
    <property type="entry name" value="SNF2-rel_dom"/>
    <property type="match status" value="1"/>
</dbReference>
<dbReference type="InterPro" id="IPR027417">
    <property type="entry name" value="P-loop_NTPase"/>
</dbReference>
<dbReference type="Gene3D" id="3.40.50.150">
    <property type="entry name" value="Vaccinia Virus protein VP39"/>
    <property type="match status" value="1"/>
</dbReference>
<dbReference type="Pfam" id="PF01555">
    <property type="entry name" value="N6_N4_Mtase"/>
    <property type="match status" value="1"/>
</dbReference>
<dbReference type="InterPro" id="IPR000330">
    <property type="entry name" value="SNF2_N"/>
</dbReference>
<evidence type="ECO:0000313" key="6">
    <source>
        <dbReference type="Proteomes" id="UP000643810"/>
    </source>
</evidence>
<keyword evidence="2" id="KW-0808">Transferase</keyword>
<evidence type="ECO:0000256" key="2">
    <source>
        <dbReference type="ARBA" id="ARBA00022679"/>
    </source>
</evidence>